<feature type="compositionally biased region" description="Polar residues" evidence="1">
    <location>
        <begin position="166"/>
        <end position="175"/>
    </location>
</feature>
<feature type="compositionally biased region" description="Low complexity" evidence="1">
    <location>
        <begin position="285"/>
        <end position="298"/>
    </location>
</feature>
<accession>A0A9Q5NA45</accession>
<organism evidence="3 4">
    <name type="scientific">Sanghuangporus baumii</name>
    <name type="common">Phellinus baumii</name>
    <dbReference type="NCBI Taxonomy" id="108892"/>
    <lineage>
        <taxon>Eukaryota</taxon>
        <taxon>Fungi</taxon>
        <taxon>Dikarya</taxon>
        <taxon>Basidiomycota</taxon>
        <taxon>Agaricomycotina</taxon>
        <taxon>Agaricomycetes</taxon>
        <taxon>Hymenochaetales</taxon>
        <taxon>Hymenochaetaceae</taxon>
        <taxon>Sanghuangporus</taxon>
    </lineage>
</organism>
<feature type="compositionally biased region" description="Low complexity" evidence="1">
    <location>
        <begin position="252"/>
        <end position="267"/>
    </location>
</feature>
<keyword evidence="4" id="KW-1185">Reference proteome</keyword>
<name>A0A9Q5NA45_SANBA</name>
<keyword evidence="2" id="KW-0812">Transmembrane</keyword>
<feature type="region of interest" description="Disordered" evidence="1">
    <location>
        <begin position="362"/>
        <end position="388"/>
    </location>
</feature>
<dbReference type="EMBL" id="LNZH02000205">
    <property type="protein sequence ID" value="OCB86014.1"/>
    <property type="molecule type" value="Genomic_DNA"/>
</dbReference>
<feature type="region of interest" description="Disordered" evidence="1">
    <location>
        <begin position="166"/>
        <end position="334"/>
    </location>
</feature>
<keyword evidence="2" id="KW-0472">Membrane</keyword>
<feature type="transmembrane region" description="Helical" evidence="2">
    <location>
        <begin position="20"/>
        <end position="45"/>
    </location>
</feature>
<evidence type="ECO:0000256" key="1">
    <source>
        <dbReference type="SAM" id="MobiDB-lite"/>
    </source>
</evidence>
<protein>
    <submittedName>
        <fullName evidence="3">Uncharacterized protein</fullName>
    </submittedName>
</protein>
<dbReference type="AlphaFoldDB" id="A0A9Q5NA45"/>
<proteinExistence type="predicted"/>
<comment type="caution">
    <text evidence="3">The sequence shown here is derived from an EMBL/GenBank/DDBJ whole genome shotgun (WGS) entry which is preliminary data.</text>
</comment>
<evidence type="ECO:0000313" key="4">
    <source>
        <dbReference type="Proteomes" id="UP000757232"/>
    </source>
</evidence>
<evidence type="ECO:0000256" key="2">
    <source>
        <dbReference type="SAM" id="Phobius"/>
    </source>
</evidence>
<dbReference type="Proteomes" id="UP000757232">
    <property type="component" value="Unassembled WGS sequence"/>
</dbReference>
<dbReference type="OrthoDB" id="3262728at2759"/>
<keyword evidence="2" id="KW-1133">Transmembrane helix</keyword>
<sequence>MSTTSSTATAFNSNSNQHNIATFAGAVGGSFGFLSVVALALCISIRCRRHRARVRENRVREAFAENFTALDHGEYGPDDHEEGGIDRQRGDGTVMVQANPAPFVPRYFPGSLPASPPPYISEGGDRVVAISPITTSINRAGLPVAVPSTLPPMIALPTATLDLQRTTTNNSSSSYADRPPPTPPAEDVRFSLFGPSGVREDRNLNGGIIGPLPTDTPSHEESDPMLSVEVDDEDEEENGPQAQAQREADADSISSRTFESSRSSRGSSLDEPSGATPSSAYAAHSVPTSSASSESVTPKMRPKYDDAAVSGTSPTLSTSTSLPSFSAPSSRLLSSPSFPDLAAKPFLSSGLSSLAYPVLHPSRIPLPPSIYGTDVGSQESLERRDGRT</sequence>
<feature type="compositionally biased region" description="Acidic residues" evidence="1">
    <location>
        <begin position="229"/>
        <end position="238"/>
    </location>
</feature>
<evidence type="ECO:0000313" key="3">
    <source>
        <dbReference type="EMBL" id="OCB86014.1"/>
    </source>
</evidence>
<feature type="compositionally biased region" description="Low complexity" evidence="1">
    <location>
        <begin position="310"/>
        <end position="334"/>
    </location>
</feature>
<reference evidence="3" key="1">
    <citation type="submission" date="2016-06" db="EMBL/GenBank/DDBJ databases">
        <title>Draft Genome sequence of the fungus Inonotus baumii.</title>
        <authorList>
            <person name="Zhu H."/>
            <person name="Lin W."/>
        </authorList>
    </citation>
    <scope>NUCLEOTIDE SEQUENCE</scope>
    <source>
        <strain evidence="3">821</strain>
    </source>
</reference>
<gene>
    <name evidence="3" type="ORF">A7U60_g6910</name>
</gene>